<evidence type="ECO:0000256" key="1">
    <source>
        <dbReference type="SAM" id="MobiDB-lite"/>
    </source>
</evidence>
<keyword evidence="3" id="KW-1185">Reference proteome</keyword>
<comment type="caution">
    <text evidence="2">The sequence shown here is derived from an EMBL/GenBank/DDBJ whole genome shotgun (WGS) entry which is preliminary data.</text>
</comment>
<gene>
    <name evidence="2" type="ORF">CFP56_030515</name>
</gene>
<evidence type="ECO:0000313" key="3">
    <source>
        <dbReference type="Proteomes" id="UP000237347"/>
    </source>
</evidence>
<feature type="compositionally biased region" description="Low complexity" evidence="1">
    <location>
        <begin position="188"/>
        <end position="207"/>
    </location>
</feature>
<accession>A0AAW0JPX0</accession>
<name>A0AAW0JPX0_QUESU</name>
<dbReference type="EMBL" id="PKMF04000510">
    <property type="protein sequence ID" value="KAK7828111.1"/>
    <property type="molecule type" value="Genomic_DNA"/>
</dbReference>
<dbReference type="AlphaFoldDB" id="A0AAW0JPX0"/>
<evidence type="ECO:0000313" key="2">
    <source>
        <dbReference type="EMBL" id="KAK7828111.1"/>
    </source>
</evidence>
<protein>
    <submittedName>
        <fullName evidence="2">Uncharacterized protein</fullName>
    </submittedName>
</protein>
<feature type="region of interest" description="Disordered" evidence="1">
    <location>
        <begin position="184"/>
        <end position="251"/>
    </location>
</feature>
<feature type="compositionally biased region" description="Polar residues" evidence="1">
    <location>
        <begin position="208"/>
        <end position="251"/>
    </location>
</feature>
<dbReference type="Proteomes" id="UP000237347">
    <property type="component" value="Unassembled WGS sequence"/>
</dbReference>
<proteinExistence type="predicted"/>
<reference evidence="2 3" key="1">
    <citation type="journal article" date="2018" name="Sci. Data">
        <title>The draft genome sequence of cork oak.</title>
        <authorList>
            <person name="Ramos A.M."/>
            <person name="Usie A."/>
            <person name="Barbosa P."/>
            <person name="Barros P.M."/>
            <person name="Capote T."/>
            <person name="Chaves I."/>
            <person name="Simoes F."/>
            <person name="Abreu I."/>
            <person name="Carrasquinho I."/>
            <person name="Faro C."/>
            <person name="Guimaraes J.B."/>
            <person name="Mendonca D."/>
            <person name="Nobrega F."/>
            <person name="Rodrigues L."/>
            <person name="Saibo N.J.M."/>
            <person name="Varela M.C."/>
            <person name="Egas C."/>
            <person name="Matos J."/>
            <person name="Miguel C.M."/>
            <person name="Oliveira M.M."/>
            <person name="Ricardo C.P."/>
            <person name="Goncalves S."/>
        </authorList>
    </citation>
    <scope>NUCLEOTIDE SEQUENCE [LARGE SCALE GENOMIC DNA]</scope>
    <source>
        <strain evidence="3">cv. HL8</strain>
    </source>
</reference>
<sequence length="251" mass="27853">MEPLATRYPICDSVTMASHCHYGIPFPFASTSTHPNHGCTLCSDCLIPGGLVFDYFMEIWDPPDTINLGMMCSAPVALYRVYFSWNGRIWKESETLYTDVLTRQDVHRSSLVWDAPLAGEEVSGVLTCRHETKVCLKVESQLRIMEKCESGSEIYNDCINASRAVEELGRLTLDDACTAGNTSEPAVGCGRQAGRRQWQGGRQSSQRPTSGWCQTPVPTSGRCQTPAQRQTPARRQTSSRRQTPVPTSGQR</sequence>
<organism evidence="2 3">
    <name type="scientific">Quercus suber</name>
    <name type="common">Cork oak</name>
    <dbReference type="NCBI Taxonomy" id="58331"/>
    <lineage>
        <taxon>Eukaryota</taxon>
        <taxon>Viridiplantae</taxon>
        <taxon>Streptophyta</taxon>
        <taxon>Embryophyta</taxon>
        <taxon>Tracheophyta</taxon>
        <taxon>Spermatophyta</taxon>
        <taxon>Magnoliopsida</taxon>
        <taxon>eudicotyledons</taxon>
        <taxon>Gunneridae</taxon>
        <taxon>Pentapetalae</taxon>
        <taxon>rosids</taxon>
        <taxon>fabids</taxon>
        <taxon>Fagales</taxon>
        <taxon>Fagaceae</taxon>
        <taxon>Quercus</taxon>
    </lineage>
</organism>